<dbReference type="EMBL" id="JMPR01000016">
    <property type="protein sequence ID" value="KFD21248.1"/>
    <property type="molecule type" value="Genomic_DNA"/>
</dbReference>
<dbReference type="InterPro" id="IPR006379">
    <property type="entry name" value="HAD-SF_hydro_IIB"/>
</dbReference>
<dbReference type="PANTHER" id="PTHR47267">
    <property type="match status" value="1"/>
</dbReference>
<protein>
    <submittedName>
        <fullName evidence="6">HAD superfamily hydrolase</fullName>
        <ecNumber evidence="6">3.-.-.-</ecNumber>
    </submittedName>
</protein>
<comment type="similarity">
    <text evidence="5">Belongs to the HAD-like hydrolase superfamily. Cof family.</text>
</comment>
<evidence type="ECO:0000313" key="6">
    <source>
        <dbReference type="EMBL" id="KFD21248.1"/>
    </source>
</evidence>
<dbReference type="PANTHER" id="PTHR47267:SF4">
    <property type="entry name" value="PYRIDOXAL PHOSPHATE PHOSPHATASE YIGL"/>
    <property type="match status" value="1"/>
</dbReference>
<dbReference type="InterPro" id="IPR023214">
    <property type="entry name" value="HAD_sf"/>
</dbReference>
<evidence type="ECO:0000256" key="2">
    <source>
        <dbReference type="ARBA" id="ARBA00022723"/>
    </source>
</evidence>
<comment type="cofactor">
    <cofactor evidence="1">
        <name>Mg(2+)</name>
        <dbReference type="ChEBI" id="CHEBI:18420"/>
    </cofactor>
</comment>
<keyword evidence="4" id="KW-0460">Magnesium</keyword>
<dbReference type="AlphaFoldDB" id="A0A085JLA2"/>
<evidence type="ECO:0000256" key="1">
    <source>
        <dbReference type="ARBA" id="ARBA00001946"/>
    </source>
</evidence>
<dbReference type="InterPro" id="IPR036412">
    <property type="entry name" value="HAD-like_sf"/>
</dbReference>
<dbReference type="NCBIfam" id="TIGR01484">
    <property type="entry name" value="HAD-SF-IIB"/>
    <property type="match status" value="1"/>
</dbReference>
<dbReference type="SUPFAM" id="SSF56784">
    <property type="entry name" value="HAD-like"/>
    <property type="match status" value="1"/>
</dbReference>
<dbReference type="Proteomes" id="UP000028602">
    <property type="component" value="Unassembled WGS sequence"/>
</dbReference>
<sequence>MLKKEVFMYHIVASDLDGTLLSPDHSLSDYTHEILQKLTRQGINFVFATGRHHIDVARMRNKLDIDAYMITSNGARVHDTAGNLIFAYNLDQDIARDLYELQYSSETILTQVYRNDEWYLSRDSEKESAYVRESGFRYQLYQPGGLDTDGISKVFFTSDDHEALTVLEQAIAARWGDRVNVSFSLPTCLEVMAGGVSKGHALDEVARRLGMTLQDCIAFGDGMNDKEMLSMAGKGCIMSNAHQRLIDVLPALEIIGSNADDAVPHYLQKLFSV</sequence>
<dbReference type="GO" id="GO:0016791">
    <property type="term" value="F:phosphatase activity"/>
    <property type="evidence" value="ECO:0007669"/>
    <property type="project" value="UniProtKB-ARBA"/>
</dbReference>
<dbReference type="eggNOG" id="COG0561">
    <property type="taxonomic scope" value="Bacteria"/>
</dbReference>
<dbReference type="CDD" id="cd07516">
    <property type="entry name" value="HAD_Pase"/>
    <property type="match status" value="1"/>
</dbReference>
<dbReference type="SFLD" id="SFLDG01144">
    <property type="entry name" value="C2.B.4:_PGP_Like"/>
    <property type="match status" value="1"/>
</dbReference>
<gene>
    <name evidence="6" type="primary">yigL</name>
    <name evidence="6" type="ORF">GTPT_0832</name>
</gene>
<dbReference type="SFLD" id="SFLDG01140">
    <property type="entry name" value="C2.B:_Phosphomannomutase_and_P"/>
    <property type="match status" value="1"/>
</dbReference>
<dbReference type="EC" id="3.-.-.-" evidence="6"/>
<evidence type="ECO:0000256" key="5">
    <source>
        <dbReference type="ARBA" id="ARBA00034778"/>
    </source>
</evidence>
<evidence type="ECO:0000256" key="4">
    <source>
        <dbReference type="ARBA" id="ARBA00022842"/>
    </source>
</evidence>
<reference evidence="6 7" key="1">
    <citation type="submission" date="2014-05" db="EMBL/GenBank/DDBJ databases">
        <title>ATOL: Assembling a taxonomically balanced genome-scale reconstruction of the evolutionary history of the Enterobacteriaceae.</title>
        <authorList>
            <person name="Plunkett G.III."/>
            <person name="Neeno-Eckwall E.C."/>
            <person name="Glasner J.D."/>
            <person name="Perna N.T."/>
        </authorList>
    </citation>
    <scope>NUCLEOTIDE SEQUENCE [LARGE SCALE GENOMIC DNA]</scope>
    <source>
        <strain evidence="6 7">ATCC 33301</strain>
    </source>
</reference>
<proteinExistence type="inferred from homology"/>
<dbReference type="PROSITE" id="PS01229">
    <property type="entry name" value="COF_2"/>
    <property type="match status" value="1"/>
</dbReference>
<dbReference type="GO" id="GO:0000287">
    <property type="term" value="F:magnesium ion binding"/>
    <property type="evidence" value="ECO:0007669"/>
    <property type="project" value="UniProtKB-ARBA"/>
</dbReference>
<evidence type="ECO:0000256" key="3">
    <source>
        <dbReference type="ARBA" id="ARBA00022801"/>
    </source>
</evidence>
<comment type="caution">
    <text evidence="6">The sequence shown here is derived from an EMBL/GenBank/DDBJ whole genome shotgun (WGS) entry which is preliminary data.</text>
</comment>
<dbReference type="PROSITE" id="PS01228">
    <property type="entry name" value="COF_1"/>
    <property type="match status" value="1"/>
</dbReference>
<dbReference type="Gene3D" id="3.30.1240.10">
    <property type="match status" value="1"/>
</dbReference>
<dbReference type="NCBIfam" id="NF008213">
    <property type="entry name" value="PRK10976.1"/>
    <property type="match status" value="1"/>
</dbReference>
<dbReference type="Gene3D" id="3.40.50.1000">
    <property type="entry name" value="HAD superfamily/HAD-like"/>
    <property type="match status" value="1"/>
</dbReference>
<evidence type="ECO:0000313" key="7">
    <source>
        <dbReference type="Proteomes" id="UP000028602"/>
    </source>
</evidence>
<keyword evidence="3 6" id="KW-0378">Hydrolase</keyword>
<dbReference type="Pfam" id="PF08282">
    <property type="entry name" value="Hydrolase_3"/>
    <property type="match status" value="1"/>
</dbReference>
<dbReference type="NCBIfam" id="TIGR00099">
    <property type="entry name" value="Cof-subfamily"/>
    <property type="match status" value="1"/>
</dbReference>
<dbReference type="InterPro" id="IPR000150">
    <property type="entry name" value="Cof"/>
</dbReference>
<organism evidence="6 7">
    <name type="scientific">Tatumella ptyseos ATCC 33301</name>
    <dbReference type="NCBI Taxonomy" id="1005995"/>
    <lineage>
        <taxon>Bacteria</taxon>
        <taxon>Pseudomonadati</taxon>
        <taxon>Pseudomonadota</taxon>
        <taxon>Gammaproteobacteria</taxon>
        <taxon>Enterobacterales</taxon>
        <taxon>Erwiniaceae</taxon>
        <taxon>Tatumella</taxon>
    </lineage>
</organism>
<accession>A0A085JLA2</accession>
<name>A0A085JLA2_9GAMM</name>
<keyword evidence="7" id="KW-1185">Reference proteome</keyword>
<dbReference type="SFLD" id="SFLDS00003">
    <property type="entry name" value="Haloacid_Dehalogenase"/>
    <property type="match status" value="1"/>
</dbReference>
<keyword evidence="2" id="KW-0479">Metal-binding</keyword>